<feature type="compositionally biased region" description="Basic and acidic residues" evidence="1">
    <location>
        <begin position="259"/>
        <end position="275"/>
    </location>
</feature>
<dbReference type="AlphaFoldDB" id="A0AAD2FU98"/>
<protein>
    <submittedName>
        <fullName evidence="2">Uncharacterized protein</fullName>
    </submittedName>
</protein>
<accession>A0AAD2FU98</accession>
<feature type="compositionally biased region" description="Acidic residues" evidence="1">
    <location>
        <begin position="42"/>
        <end position="52"/>
    </location>
</feature>
<feature type="compositionally biased region" description="Basic and acidic residues" evidence="1">
    <location>
        <begin position="229"/>
        <end position="240"/>
    </location>
</feature>
<gene>
    <name evidence="2" type="ORF">CYCCA115_LOCUS14004</name>
</gene>
<keyword evidence="3" id="KW-1185">Reference proteome</keyword>
<sequence length="319" mass="35630">MAEENELPRRRSRSHQGLRTSRRTQRKQRQQEERAGGIGVEGEQELGGESDDDKPVRTPLRRSRSQNSTLRQSRRRQNRTFRSSNPDGDAIPDDQSVKSTNTTKLVRGSRLRNRRSANAAPEDRDRSRSSSGRGLDGKERRSSFGAIAAGTGVGAVENSQCSFTDRGDSVASDEKFLKERKSRQDEIIGTVLSDCRKAAEEDPSESADLEEPIKPKSLLTRRPSLTRLTDARKRVQERIAKGSSGEAAKALQSDEEGEMELKDDYDPRQLEDRQKTSLVQRVSNVVSTPEKTKRKTLRNLTLSPGSPLDSGGNKSNWDI</sequence>
<evidence type="ECO:0000313" key="3">
    <source>
        <dbReference type="Proteomes" id="UP001295423"/>
    </source>
</evidence>
<feature type="region of interest" description="Disordered" evidence="1">
    <location>
        <begin position="1"/>
        <end position="172"/>
    </location>
</feature>
<feature type="compositionally biased region" description="Acidic residues" evidence="1">
    <location>
        <begin position="201"/>
        <end position="210"/>
    </location>
</feature>
<evidence type="ECO:0000313" key="2">
    <source>
        <dbReference type="EMBL" id="CAJ1953386.1"/>
    </source>
</evidence>
<feature type="compositionally biased region" description="Polar residues" evidence="1">
    <location>
        <begin position="276"/>
        <end position="289"/>
    </location>
</feature>
<comment type="caution">
    <text evidence="2">The sequence shown here is derived from an EMBL/GenBank/DDBJ whole genome shotgun (WGS) entry which is preliminary data.</text>
</comment>
<dbReference type="EMBL" id="CAKOGP040001825">
    <property type="protein sequence ID" value="CAJ1953386.1"/>
    <property type="molecule type" value="Genomic_DNA"/>
</dbReference>
<reference evidence="2" key="1">
    <citation type="submission" date="2023-08" db="EMBL/GenBank/DDBJ databases">
        <authorList>
            <person name="Audoor S."/>
            <person name="Bilcke G."/>
        </authorList>
    </citation>
    <scope>NUCLEOTIDE SEQUENCE</scope>
</reference>
<proteinExistence type="predicted"/>
<dbReference type="Proteomes" id="UP001295423">
    <property type="component" value="Unassembled WGS sequence"/>
</dbReference>
<feature type="compositionally biased region" description="Low complexity" evidence="1">
    <location>
        <begin position="217"/>
        <end position="228"/>
    </location>
</feature>
<name>A0AAD2FU98_9STRA</name>
<evidence type="ECO:0000256" key="1">
    <source>
        <dbReference type="SAM" id="MobiDB-lite"/>
    </source>
</evidence>
<feature type="region of interest" description="Disordered" evidence="1">
    <location>
        <begin position="194"/>
        <end position="319"/>
    </location>
</feature>
<organism evidence="2 3">
    <name type="scientific">Cylindrotheca closterium</name>
    <dbReference type="NCBI Taxonomy" id="2856"/>
    <lineage>
        <taxon>Eukaryota</taxon>
        <taxon>Sar</taxon>
        <taxon>Stramenopiles</taxon>
        <taxon>Ochrophyta</taxon>
        <taxon>Bacillariophyta</taxon>
        <taxon>Bacillariophyceae</taxon>
        <taxon>Bacillariophycidae</taxon>
        <taxon>Bacillariales</taxon>
        <taxon>Bacillariaceae</taxon>
        <taxon>Cylindrotheca</taxon>
    </lineage>
</organism>
<feature type="compositionally biased region" description="Basic residues" evidence="1">
    <location>
        <begin position="10"/>
        <end position="28"/>
    </location>
</feature>
<feature type="compositionally biased region" description="Low complexity" evidence="1">
    <location>
        <begin position="145"/>
        <end position="156"/>
    </location>
</feature>